<reference evidence="7" key="1">
    <citation type="journal article" date="2019" name="Int. J. Syst. Evol. Microbiol.">
        <title>The Global Catalogue of Microorganisms (GCM) 10K type strain sequencing project: providing services to taxonomists for standard genome sequencing and annotation.</title>
        <authorList>
            <consortium name="The Broad Institute Genomics Platform"/>
            <consortium name="The Broad Institute Genome Sequencing Center for Infectious Disease"/>
            <person name="Wu L."/>
            <person name="Ma J."/>
        </authorList>
    </citation>
    <scope>NUCLEOTIDE SEQUENCE [LARGE SCALE GENOMIC DNA]</scope>
    <source>
        <strain evidence="7">CCUG 53270</strain>
    </source>
</reference>
<proteinExistence type="inferred from homology"/>
<dbReference type="SUPFAM" id="SSF52540">
    <property type="entry name" value="P-loop containing nucleoside triphosphate hydrolases"/>
    <property type="match status" value="1"/>
</dbReference>
<dbReference type="InterPro" id="IPR017871">
    <property type="entry name" value="ABC_transporter-like_CS"/>
</dbReference>
<feature type="domain" description="ABC transporter" evidence="5">
    <location>
        <begin position="4"/>
        <end position="242"/>
    </location>
</feature>
<dbReference type="PROSITE" id="PS50893">
    <property type="entry name" value="ABC_TRANSPORTER_2"/>
    <property type="match status" value="1"/>
</dbReference>
<gene>
    <name evidence="6" type="ORF">ACFQ4B_35230</name>
</gene>
<name>A0ABW3UWT3_9BACL</name>
<keyword evidence="4 6" id="KW-0067">ATP-binding</keyword>
<dbReference type="InterPro" id="IPR017911">
    <property type="entry name" value="MacB-like_ATP-bd"/>
</dbReference>
<protein>
    <submittedName>
        <fullName evidence="6">ABC transporter ATP-binding protein</fullName>
    </submittedName>
</protein>
<evidence type="ECO:0000259" key="5">
    <source>
        <dbReference type="PROSITE" id="PS50893"/>
    </source>
</evidence>
<keyword evidence="2" id="KW-0813">Transport</keyword>
<dbReference type="Proteomes" id="UP001597180">
    <property type="component" value="Unassembled WGS sequence"/>
</dbReference>
<dbReference type="Gene3D" id="3.40.50.300">
    <property type="entry name" value="P-loop containing nucleotide triphosphate hydrolases"/>
    <property type="match status" value="1"/>
</dbReference>
<dbReference type="CDD" id="cd03255">
    <property type="entry name" value="ABC_MJ0796_LolCDE_FtsE"/>
    <property type="match status" value="1"/>
</dbReference>
<dbReference type="InterPro" id="IPR027417">
    <property type="entry name" value="P-loop_NTPase"/>
</dbReference>
<organism evidence="6 7">
    <name type="scientific">Paenibacillus vulneris</name>
    <dbReference type="NCBI Taxonomy" id="1133364"/>
    <lineage>
        <taxon>Bacteria</taxon>
        <taxon>Bacillati</taxon>
        <taxon>Bacillota</taxon>
        <taxon>Bacilli</taxon>
        <taxon>Bacillales</taxon>
        <taxon>Paenibacillaceae</taxon>
        <taxon>Paenibacillus</taxon>
    </lineage>
</organism>
<sequence>MSVLTVSGLNKVYAGKVPTRALADIHLSIERGEFVGIMGPSGSGKTTLLNVISTIDTPSSGAVRINGCDPYSMKKADLANFRRLQLGFVFQEYNLLDTLTIAENIVLPLTLDCKPFDEMEAGLARVADRLGITDILNKRIYEVSGGQRQRAAIARAIIASPALLLADEPTGALDSGASRAVMESLENINRKDRTTIMLVTHDPQAASYCSRIVFIKDGRIAAEIHRGDSRQTFFQRIMDMLSFWGGYTHEHEFPSIRQD</sequence>
<dbReference type="RefSeq" id="WP_345594133.1">
    <property type="nucleotide sequence ID" value="NZ_BAABJG010000052.1"/>
</dbReference>
<evidence type="ECO:0000256" key="1">
    <source>
        <dbReference type="ARBA" id="ARBA00005417"/>
    </source>
</evidence>
<evidence type="ECO:0000256" key="4">
    <source>
        <dbReference type="ARBA" id="ARBA00022840"/>
    </source>
</evidence>
<keyword evidence="7" id="KW-1185">Reference proteome</keyword>
<dbReference type="SMART" id="SM00382">
    <property type="entry name" value="AAA"/>
    <property type="match status" value="1"/>
</dbReference>
<dbReference type="InterPro" id="IPR003593">
    <property type="entry name" value="AAA+_ATPase"/>
</dbReference>
<dbReference type="PANTHER" id="PTHR42798:SF7">
    <property type="entry name" value="ALPHA-D-RIBOSE 1-METHYLPHOSPHONATE 5-TRIPHOSPHATE SYNTHASE SUBUNIT PHNL"/>
    <property type="match status" value="1"/>
</dbReference>
<keyword evidence="3" id="KW-0547">Nucleotide-binding</keyword>
<evidence type="ECO:0000313" key="6">
    <source>
        <dbReference type="EMBL" id="MFD1225348.1"/>
    </source>
</evidence>
<evidence type="ECO:0000313" key="7">
    <source>
        <dbReference type="Proteomes" id="UP001597180"/>
    </source>
</evidence>
<comment type="caution">
    <text evidence="6">The sequence shown here is derived from an EMBL/GenBank/DDBJ whole genome shotgun (WGS) entry which is preliminary data.</text>
</comment>
<dbReference type="GO" id="GO:0005524">
    <property type="term" value="F:ATP binding"/>
    <property type="evidence" value="ECO:0007669"/>
    <property type="project" value="UniProtKB-KW"/>
</dbReference>
<dbReference type="PROSITE" id="PS00211">
    <property type="entry name" value="ABC_TRANSPORTER_1"/>
    <property type="match status" value="1"/>
</dbReference>
<dbReference type="InterPro" id="IPR003439">
    <property type="entry name" value="ABC_transporter-like_ATP-bd"/>
</dbReference>
<dbReference type="Pfam" id="PF00005">
    <property type="entry name" value="ABC_tran"/>
    <property type="match status" value="1"/>
</dbReference>
<evidence type="ECO:0000256" key="3">
    <source>
        <dbReference type="ARBA" id="ARBA00022741"/>
    </source>
</evidence>
<dbReference type="EMBL" id="JBHTLU010000058">
    <property type="protein sequence ID" value="MFD1225348.1"/>
    <property type="molecule type" value="Genomic_DNA"/>
</dbReference>
<evidence type="ECO:0000256" key="2">
    <source>
        <dbReference type="ARBA" id="ARBA00022448"/>
    </source>
</evidence>
<comment type="similarity">
    <text evidence="1">Belongs to the ABC transporter superfamily.</text>
</comment>
<accession>A0ABW3UWT3</accession>
<dbReference type="PANTHER" id="PTHR42798">
    <property type="entry name" value="LIPOPROTEIN-RELEASING SYSTEM ATP-BINDING PROTEIN LOLD"/>
    <property type="match status" value="1"/>
</dbReference>